<proteinExistence type="predicted"/>
<dbReference type="EMBL" id="JASBWT010000005">
    <property type="protein sequence ID" value="KAJ9104453.1"/>
    <property type="molecule type" value="Genomic_DNA"/>
</dbReference>
<name>A0ACC2VYJ7_9TREE</name>
<sequence>MPSIATPRSQKRFVNHTRFSLSLRTISSPKRYHKLLLFRLSPVPKLESSDKFLATLESKFNAYDGETDHTDVEETLLNGVELYCMEATCPHLSAPLSHAEFADSEDHEQSSDSRPAECDASSKETHEDQQQWDLEPEMRDMEDVVGQPGRTIVCPWHLYDFDLRDGSSSTGMSVCVYSVEVRKRKNTSAAGIKNEVSQWDVYIEEPEVEGDYDGKDEVNEQFGNQWEVVEVRGVSEDFADPPIAPKTDSSTDNDAQGMLSSITSTLRQTLTMDSDAESTPSADLPTKSLLSSALLILETSSAPEKIRRTQQALEALRSGKFKSLKPSRKDVEAAKELFRPLDQEEEKERISRGEDVKQGRTVEGFVPPRADNVKTVDVWSVKNRGKGGNEKSRILMLHALANIEQWAIDLAWDIMARFADFEINGEHLPAEFFLDWAKVAEDEAKHFSLLNKRLGELGSYFGAHSVHAGLWDSALETSHSLLSRLAIIHLVAEARGLDVNPLTIEKFRRNKDYESVKVLEIIHSDEITRAYRCYSYSLTPLTERKTLIDVTTGHRWFTWVCERMGLDPIEQFREEVRSNFRGKIKGPFNAADRLTAGMTSEYYTDLEGLAASRWHASGDKSANADAPDIEQSRKKAVQESGEGDLRIHPRLT</sequence>
<organism evidence="1 2">
    <name type="scientific">Naganishia friedmannii</name>
    <dbReference type="NCBI Taxonomy" id="89922"/>
    <lineage>
        <taxon>Eukaryota</taxon>
        <taxon>Fungi</taxon>
        <taxon>Dikarya</taxon>
        <taxon>Basidiomycota</taxon>
        <taxon>Agaricomycotina</taxon>
        <taxon>Tremellomycetes</taxon>
        <taxon>Filobasidiales</taxon>
        <taxon>Filobasidiaceae</taxon>
        <taxon>Naganishia</taxon>
    </lineage>
</organism>
<evidence type="ECO:0000313" key="2">
    <source>
        <dbReference type="Proteomes" id="UP001227268"/>
    </source>
</evidence>
<gene>
    <name evidence="1" type="ORF">QFC21_001948</name>
</gene>
<protein>
    <submittedName>
        <fullName evidence="1">Uncharacterized protein</fullName>
    </submittedName>
</protein>
<keyword evidence="2" id="KW-1185">Reference proteome</keyword>
<accession>A0ACC2VYJ7</accession>
<dbReference type="Proteomes" id="UP001227268">
    <property type="component" value="Unassembled WGS sequence"/>
</dbReference>
<reference evidence="1" key="1">
    <citation type="submission" date="2023-04" db="EMBL/GenBank/DDBJ databases">
        <title>Draft Genome sequencing of Naganishia species isolated from polar environments using Oxford Nanopore Technology.</title>
        <authorList>
            <person name="Leo P."/>
            <person name="Venkateswaran K."/>
        </authorList>
    </citation>
    <scope>NUCLEOTIDE SEQUENCE</scope>
    <source>
        <strain evidence="1">MNA-CCFEE 5423</strain>
    </source>
</reference>
<comment type="caution">
    <text evidence="1">The sequence shown here is derived from an EMBL/GenBank/DDBJ whole genome shotgun (WGS) entry which is preliminary data.</text>
</comment>
<evidence type="ECO:0000313" key="1">
    <source>
        <dbReference type="EMBL" id="KAJ9104453.1"/>
    </source>
</evidence>